<name>A0A5C5BBJ9_9MICO</name>
<dbReference type="Pfam" id="PF07811">
    <property type="entry name" value="TadE"/>
    <property type="match status" value="1"/>
</dbReference>
<dbReference type="InterPro" id="IPR049790">
    <property type="entry name" value="Rv3655c/TadE"/>
</dbReference>
<feature type="domain" description="TadE-like" evidence="1">
    <location>
        <begin position="2"/>
        <end position="41"/>
    </location>
</feature>
<accession>A0A5C5BBJ9</accession>
<dbReference type="AlphaFoldDB" id="A0A5C5BBJ9"/>
<comment type="caution">
    <text evidence="2">The sequence shown here is derived from an EMBL/GenBank/DDBJ whole genome shotgun (WGS) entry which is preliminary data.</text>
</comment>
<dbReference type="InterPro" id="IPR012495">
    <property type="entry name" value="TadE-like_dom"/>
</dbReference>
<dbReference type="Proteomes" id="UP000313849">
    <property type="component" value="Unassembled WGS sequence"/>
</dbReference>
<evidence type="ECO:0000313" key="2">
    <source>
        <dbReference type="EMBL" id="TNU74912.1"/>
    </source>
</evidence>
<dbReference type="EMBL" id="VENP01000019">
    <property type="protein sequence ID" value="TNU74912.1"/>
    <property type="molecule type" value="Genomic_DNA"/>
</dbReference>
<keyword evidence="3" id="KW-1185">Reference proteome</keyword>
<sequence length="104" mass="10027">MTAETAVVLPAVVLVLVAVLSAGSAGVAQLRCSDAARVAARAAAIGEVDPVAAALAVAGVGADVSVSSADGWVHVVVSREVALPFGAEVTVVGRAAALDEPGDP</sequence>
<proteinExistence type="predicted"/>
<reference evidence="2 3" key="1">
    <citation type="submission" date="2019-06" db="EMBL/GenBank/DDBJ databases">
        <title>Draft genome sequence of Miniimonas arenae KCTC 19750T isolated from sea sand.</title>
        <authorList>
            <person name="Park S.-J."/>
        </authorList>
    </citation>
    <scope>NUCLEOTIDE SEQUENCE [LARGE SCALE GENOMIC DNA]</scope>
    <source>
        <strain evidence="2 3">KCTC 19750</strain>
    </source>
</reference>
<gene>
    <name evidence="2" type="ORF">FH969_06820</name>
</gene>
<organism evidence="2 3">
    <name type="scientific">Miniimonas arenae</name>
    <dbReference type="NCBI Taxonomy" id="676201"/>
    <lineage>
        <taxon>Bacteria</taxon>
        <taxon>Bacillati</taxon>
        <taxon>Actinomycetota</taxon>
        <taxon>Actinomycetes</taxon>
        <taxon>Micrococcales</taxon>
        <taxon>Beutenbergiaceae</taxon>
        <taxon>Miniimonas</taxon>
    </lineage>
</organism>
<dbReference type="NCBIfam" id="NF041390">
    <property type="entry name" value="TadE_Rv3655c"/>
    <property type="match status" value="1"/>
</dbReference>
<evidence type="ECO:0000313" key="3">
    <source>
        <dbReference type="Proteomes" id="UP000313849"/>
    </source>
</evidence>
<protein>
    <recommendedName>
        <fullName evidence="1">TadE-like domain-containing protein</fullName>
    </recommendedName>
</protein>
<dbReference type="RefSeq" id="WP_108720171.1">
    <property type="nucleotide sequence ID" value="NZ_DAMDJA010000147.1"/>
</dbReference>
<evidence type="ECO:0000259" key="1">
    <source>
        <dbReference type="Pfam" id="PF07811"/>
    </source>
</evidence>